<keyword evidence="18" id="KW-1185">Reference proteome</keyword>
<feature type="transmembrane region" description="Helical" evidence="11">
    <location>
        <begin position="201"/>
        <end position="219"/>
    </location>
</feature>
<keyword evidence="6 11" id="KW-1133">Transmembrane helix</keyword>
<feature type="domain" description="MrpA C-terminal/MbhE" evidence="16">
    <location>
        <begin position="684"/>
        <end position="763"/>
    </location>
</feature>
<keyword evidence="5 9" id="KW-0812">Transmembrane</keyword>
<feature type="domain" description="NADH-Ubiquinone oxidoreductase (complex I) chain 5 N-terminal" evidence="13">
    <location>
        <begin position="66"/>
        <end position="109"/>
    </location>
</feature>
<protein>
    <submittedName>
        <fullName evidence="17">Monovalent cation/H+ antiporter subunit A</fullName>
    </submittedName>
</protein>
<keyword evidence="3" id="KW-0050">Antiport</keyword>
<dbReference type="InterPro" id="IPR025383">
    <property type="entry name" value="MrpA_C/MbhD"/>
</dbReference>
<evidence type="ECO:0000256" key="9">
    <source>
        <dbReference type="RuleBase" id="RU000320"/>
    </source>
</evidence>
<dbReference type="PRINTS" id="PR01434">
    <property type="entry name" value="NADHDHGNASE5"/>
</dbReference>
<feature type="transmembrane region" description="Helical" evidence="11">
    <location>
        <begin position="817"/>
        <end position="834"/>
    </location>
</feature>
<feature type="transmembrane region" description="Helical" evidence="11">
    <location>
        <begin position="568"/>
        <end position="584"/>
    </location>
</feature>
<dbReference type="KEGG" id="sphj:BSL82_11490"/>
<feature type="domain" description="Na+/H+ antiporter MnhB subunit-related protein" evidence="14">
    <location>
        <begin position="792"/>
        <end position="914"/>
    </location>
</feature>
<comment type="subcellular location">
    <subcellularLocation>
        <location evidence="1">Cell membrane</location>
        <topology evidence="1">Multi-pass membrane protein</topology>
    </subcellularLocation>
    <subcellularLocation>
        <location evidence="9">Membrane</location>
        <topology evidence="9">Multi-pass membrane protein</topology>
    </subcellularLocation>
</comment>
<dbReference type="OrthoDB" id="9811798at2"/>
<dbReference type="EMBL" id="CP018221">
    <property type="protein sequence ID" value="API61100.1"/>
    <property type="molecule type" value="Genomic_DNA"/>
</dbReference>
<feature type="transmembrane region" description="Helical" evidence="11">
    <location>
        <begin position="855"/>
        <end position="878"/>
    </location>
</feature>
<dbReference type="Pfam" id="PF13244">
    <property type="entry name" value="MbhD"/>
    <property type="match status" value="1"/>
</dbReference>
<keyword evidence="2" id="KW-0813">Transport</keyword>
<feature type="transmembrane region" description="Helical" evidence="11">
    <location>
        <begin position="898"/>
        <end position="918"/>
    </location>
</feature>
<evidence type="ECO:0000256" key="11">
    <source>
        <dbReference type="SAM" id="Phobius"/>
    </source>
</evidence>
<feature type="transmembrane region" description="Helical" evidence="11">
    <location>
        <begin position="107"/>
        <end position="125"/>
    </location>
</feature>
<evidence type="ECO:0000259" key="13">
    <source>
        <dbReference type="Pfam" id="PF00662"/>
    </source>
</evidence>
<accession>A0A1L3ZZP1</accession>
<evidence type="ECO:0000259" key="12">
    <source>
        <dbReference type="Pfam" id="PF00361"/>
    </source>
</evidence>
<evidence type="ECO:0000256" key="4">
    <source>
        <dbReference type="ARBA" id="ARBA00022475"/>
    </source>
</evidence>
<feature type="transmembrane region" description="Helical" evidence="11">
    <location>
        <begin position="80"/>
        <end position="100"/>
    </location>
</feature>
<evidence type="ECO:0000256" key="10">
    <source>
        <dbReference type="SAM" id="MobiDB-lite"/>
    </source>
</evidence>
<organism evidence="17 18">
    <name type="scientific">Tardibacter chloracetimidivorans</name>
    <dbReference type="NCBI Taxonomy" id="1921510"/>
    <lineage>
        <taxon>Bacteria</taxon>
        <taxon>Pseudomonadati</taxon>
        <taxon>Pseudomonadota</taxon>
        <taxon>Alphaproteobacteria</taxon>
        <taxon>Sphingomonadales</taxon>
        <taxon>Sphingomonadaceae</taxon>
        <taxon>Tardibacter</taxon>
    </lineage>
</organism>
<feature type="domain" description="MrpA C-terminal/MbhD" evidence="15">
    <location>
        <begin position="608"/>
        <end position="673"/>
    </location>
</feature>
<dbReference type="InterPro" id="IPR007182">
    <property type="entry name" value="MnhB"/>
</dbReference>
<dbReference type="GO" id="GO:0006811">
    <property type="term" value="P:monoatomic ion transport"/>
    <property type="evidence" value="ECO:0007669"/>
    <property type="project" value="UniProtKB-KW"/>
</dbReference>
<dbReference type="InterPro" id="IPR001516">
    <property type="entry name" value="Proton_antipo_N"/>
</dbReference>
<evidence type="ECO:0000259" key="14">
    <source>
        <dbReference type="Pfam" id="PF04039"/>
    </source>
</evidence>
<evidence type="ECO:0000256" key="8">
    <source>
        <dbReference type="ARBA" id="ARBA00023136"/>
    </source>
</evidence>
<feature type="transmembrane region" description="Helical" evidence="11">
    <location>
        <begin position="322"/>
        <end position="346"/>
    </location>
</feature>
<keyword evidence="8 11" id="KW-0472">Membrane</keyword>
<evidence type="ECO:0000256" key="7">
    <source>
        <dbReference type="ARBA" id="ARBA00023065"/>
    </source>
</evidence>
<dbReference type="PANTHER" id="PTHR43373:SF1">
    <property type="entry name" value="NA(+)_H(+) ANTIPORTER SUBUNIT A"/>
    <property type="match status" value="1"/>
</dbReference>
<evidence type="ECO:0000259" key="15">
    <source>
        <dbReference type="Pfam" id="PF13244"/>
    </source>
</evidence>
<reference evidence="18" key="1">
    <citation type="submission" date="2016-11" db="EMBL/GenBank/DDBJ databases">
        <title>Complete Genome Sequence of alachlor-degrading Sphingomonas sp. strain JJ-A5.</title>
        <authorList>
            <person name="Lee H."/>
            <person name="Ka J.-O."/>
        </authorList>
    </citation>
    <scope>NUCLEOTIDE SEQUENCE [LARGE SCALE GENOMIC DNA]</scope>
    <source>
        <strain evidence="18">JJ-A5</strain>
    </source>
</reference>
<feature type="region of interest" description="Disordered" evidence="10">
    <location>
        <begin position="928"/>
        <end position="950"/>
    </location>
</feature>
<feature type="transmembrane region" description="Helical" evidence="11">
    <location>
        <begin position="450"/>
        <end position="469"/>
    </location>
</feature>
<dbReference type="PANTHER" id="PTHR43373">
    <property type="entry name" value="NA(+)/H(+) ANTIPORTER SUBUNIT"/>
    <property type="match status" value="1"/>
</dbReference>
<evidence type="ECO:0000256" key="5">
    <source>
        <dbReference type="ARBA" id="ARBA00022692"/>
    </source>
</evidence>
<gene>
    <name evidence="17" type="ORF">BSL82_11490</name>
</gene>
<evidence type="ECO:0000256" key="6">
    <source>
        <dbReference type="ARBA" id="ARBA00022989"/>
    </source>
</evidence>
<feature type="transmembrane region" description="Helical" evidence="11">
    <location>
        <begin position="596"/>
        <end position="617"/>
    </location>
</feature>
<keyword evidence="7" id="KW-0406">Ion transport</keyword>
<dbReference type="Proteomes" id="UP000182063">
    <property type="component" value="Chromosome"/>
</dbReference>
<dbReference type="Pfam" id="PF04039">
    <property type="entry name" value="MnhB"/>
    <property type="match status" value="1"/>
</dbReference>
<feature type="transmembrane region" description="Helical" evidence="11">
    <location>
        <begin position="748"/>
        <end position="769"/>
    </location>
</feature>
<feature type="transmembrane region" description="Helical" evidence="11">
    <location>
        <begin position="402"/>
        <end position="430"/>
    </location>
</feature>
<dbReference type="Pfam" id="PF20501">
    <property type="entry name" value="MbhE"/>
    <property type="match status" value="1"/>
</dbReference>
<name>A0A1L3ZZP1_9SPHN</name>
<dbReference type="Pfam" id="PF00662">
    <property type="entry name" value="Proton_antipo_N"/>
    <property type="match status" value="1"/>
</dbReference>
<dbReference type="NCBIfam" id="NF009288">
    <property type="entry name" value="PRK12648.1"/>
    <property type="match status" value="1"/>
</dbReference>
<dbReference type="GO" id="GO:0015297">
    <property type="term" value="F:antiporter activity"/>
    <property type="evidence" value="ECO:0007669"/>
    <property type="project" value="UniProtKB-KW"/>
</dbReference>
<dbReference type="InterPro" id="IPR046806">
    <property type="entry name" value="MrpA_C/MbhE"/>
</dbReference>
<feature type="transmembrane region" description="Helical" evidence="11">
    <location>
        <begin position="298"/>
        <end position="316"/>
    </location>
</feature>
<feature type="transmembrane region" description="Helical" evidence="11">
    <location>
        <begin position="27"/>
        <end position="46"/>
    </location>
</feature>
<evidence type="ECO:0000256" key="1">
    <source>
        <dbReference type="ARBA" id="ARBA00004651"/>
    </source>
</evidence>
<evidence type="ECO:0000313" key="18">
    <source>
        <dbReference type="Proteomes" id="UP000182063"/>
    </source>
</evidence>
<feature type="transmembrane region" description="Helical" evidence="11">
    <location>
        <begin position="624"/>
        <end position="644"/>
    </location>
</feature>
<evidence type="ECO:0000256" key="2">
    <source>
        <dbReference type="ARBA" id="ARBA00022448"/>
    </source>
</evidence>
<feature type="transmembrane region" description="Helical" evidence="11">
    <location>
        <begin position="650"/>
        <end position="668"/>
    </location>
</feature>
<feature type="transmembrane region" description="Helical" evidence="11">
    <location>
        <begin position="358"/>
        <end position="382"/>
    </location>
</feature>
<dbReference type="Pfam" id="PF00361">
    <property type="entry name" value="Proton_antipo_M"/>
    <property type="match status" value="1"/>
</dbReference>
<proteinExistence type="predicted"/>
<feature type="transmembrane region" description="Helical" evidence="11">
    <location>
        <begin position="790"/>
        <end position="811"/>
    </location>
</feature>
<feature type="transmembrane region" description="Helical" evidence="11">
    <location>
        <begin position="688"/>
        <end position="706"/>
    </location>
</feature>
<feature type="transmembrane region" description="Helical" evidence="11">
    <location>
        <begin position="131"/>
        <end position="150"/>
    </location>
</feature>
<dbReference type="InterPro" id="IPR001750">
    <property type="entry name" value="ND/Mrp_TM"/>
</dbReference>
<evidence type="ECO:0000313" key="17">
    <source>
        <dbReference type="EMBL" id="API61100.1"/>
    </source>
</evidence>
<keyword evidence="4" id="KW-1003">Cell membrane</keyword>
<dbReference type="GO" id="GO:0005886">
    <property type="term" value="C:plasma membrane"/>
    <property type="evidence" value="ECO:0007669"/>
    <property type="project" value="UniProtKB-SubCell"/>
</dbReference>
<evidence type="ECO:0000259" key="16">
    <source>
        <dbReference type="Pfam" id="PF20501"/>
    </source>
</evidence>
<feature type="transmembrane region" description="Helical" evidence="11">
    <location>
        <begin position="162"/>
        <end position="181"/>
    </location>
</feature>
<evidence type="ECO:0000256" key="3">
    <source>
        <dbReference type="ARBA" id="ARBA00022449"/>
    </source>
</evidence>
<feature type="transmembrane region" description="Helical" evidence="11">
    <location>
        <begin position="270"/>
        <end position="291"/>
    </location>
</feature>
<feature type="transmembrane region" description="Helical" evidence="11">
    <location>
        <begin position="497"/>
        <end position="519"/>
    </location>
</feature>
<dbReference type="STRING" id="1921510.BSL82_11490"/>
<dbReference type="InterPro" id="IPR050616">
    <property type="entry name" value="CPA3_Na-H_Antiporter_A"/>
</dbReference>
<dbReference type="AlphaFoldDB" id="A0A1L3ZZP1"/>
<sequence length="950" mass="101090">MLLLILALLPFTGAVLLAGLSDRSRNLQALAACGTTALALLVLLSFAPAAMAGDTPSAHFEWVPALGLAASFFIDPLGLMFAGMILGIGLLIIIYARFYLAAGDSMGRFLSFLLLFQGAMLGIVISDNVLMMLVFWELTSLSSFLLIGFWRHDANARQGARMALVVTGGGGLALIAGMLLLGDIAGSFELTTILQRRELIIASPLYPAALMLVLIGCFTKSAQFPFHFWLPHAMAAPTPVSAYLHSATMVKAGVFLLARLWPVLSGTELWFYLVATTGLLTMLLGAAIALFKHDLKAILAYSTVSHLGLLTMLFGFGTRAAAVVGVFHILNHAAFKAALFMNAGIVDHEAGTRDVRRLGGLASLMPSSALLGIVAAAAMAGLPPLNGFLSKEMMLEEAAHTGWHGIAWLVPVIAVAAATLSVAYSLRYIFQVYLGPRRPDYPHAPHDPPFGLWGPSALLVLLAVLAGLFPMTVTGDLVTAASGAVIGAPPPAFAPRLWHGFTPALAMSAFAIMVGAIMLRHYRRLLSLWDRLPLPEARALYEQGVGAAVGWGRTATLAIHNSSLQRQLALLFAVALLLGIEGLWKGGYASGTRETIPASPVAVIAWLLLIGATLAVVRAQRERYLTLIFISVIGLVISLGFVHLSAPDLALTQISVEVVTILLLLLALNLLPKKPPRLGSNALRLRDAALGAAGGLGTGLAAWAVMTRAPNDPISSYHWAHSYSGGGGTNVVNVTLVDFRAFDTFGEIIVLGIAALAIFALLQTAVRGASGRRLQEWMPDLVRSPERHPMMFAVATRLLLPLTMLAGLYIFLRGHNMPGGGFIAGLVISIALLMQYMASGFEWADQRRKLDEHAMIGFGVIIAALTGLGSLLFGAPLFTSAFGYFTLPLVGTFELATAMLFDIGVAVTVVGAVMLALAELSHIAQRAEKEERIDDEPMDVDPARHRKEPA</sequence>
<feature type="domain" description="NADH:quinone oxidoreductase/Mrp antiporter transmembrane" evidence="12">
    <location>
        <begin position="126"/>
        <end position="409"/>
    </location>
</feature>